<reference evidence="10" key="1">
    <citation type="submission" date="2018-03" db="EMBL/GenBank/DDBJ databases">
        <authorList>
            <person name="Guldener U."/>
        </authorList>
    </citation>
    <scope>NUCLEOTIDE SEQUENCE</scope>
</reference>
<evidence type="ECO:0000256" key="3">
    <source>
        <dbReference type="ARBA" id="ARBA00022490"/>
    </source>
</evidence>
<evidence type="ECO:0000256" key="9">
    <source>
        <dbReference type="ARBA" id="ARBA00061312"/>
    </source>
</evidence>
<keyword evidence="8" id="KW-0539">Nucleus</keyword>
<dbReference type="FunFam" id="3.40.50.300:FF:001691">
    <property type="entry name" value="Probable ATP-dependent kinase TDA10"/>
    <property type="match status" value="1"/>
</dbReference>
<keyword evidence="4" id="KW-0808">Transferase</keyword>
<dbReference type="GO" id="GO:0016301">
    <property type="term" value="F:kinase activity"/>
    <property type="evidence" value="ECO:0007669"/>
    <property type="project" value="UniProtKB-KW"/>
</dbReference>
<evidence type="ECO:0000256" key="5">
    <source>
        <dbReference type="ARBA" id="ARBA00022741"/>
    </source>
</evidence>
<evidence type="ECO:0000256" key="7">
    <source>
        <dbReference type="ARBA" id="ARBA00022840"/>
    </source>
</evidence>
<keyword evidence="6 10" id="KW-0418">Kinase</keyword>
<dbReference type="GO" id="GO:0005737">
    <property type="term" value="C:cytoplasm"/>
    <property type="evidence" value="ECO:0007669"/>
    <property type="project" value="UniProtKB-SubCell"/>
</dbReference>
<dbReference type="SUPFAM" id="SSF52540">
    <property type="entry name" value="P-loop containing nucleoside triphosphate hydrolases"/>
    <property type="match status" value="1"/>
</dbReference>
<organism evidence="10 11">
    <name type="scientific">Cephalotrichum gorgonifer</name>
    <dbReference type="NCBI Taxonomy" id="2041049"/>
    <lineage>
        <taxon>Eukaryota</taxon>
        <taxon>Fungi</taxon>
        <taxon>Dikarya</taxon>
        <taxon>Ascomycota</taxon>
        <taxon>Pezizomycotina</taxon>
        <taxon>Sordariomycetes</taxon>
        <taxon>Hypocreomycetidae</taxon>
        <taxon>Microascales</taxon>
        <taxon>Microascaceae</taxon>
        <taxon>Cephalotrichum</taxon>
    </lineage>
</organism>
<sequence length="293" mass="32724">MSQPFTDDKTPLVTPFILSLLAAHPPSPPRPLVIGLNGLQGIGKTTLVTSLARSLPADHHRTTLVLSIDDFYLPHDRQLALAASHPTNLLVQTRGEPGTHDLALANRVFASLLAGEETRIPQYDKAAFSGRGDRLSESEWPIVNRPGEPRVEVVILEGWCVGFRALEHADLEAKWRGESLTLRMHPLEHLELINDFLRGYDALTDLLDGFVHIDAEDLAYVYAWRGEQEAALRRERGTGMSEEEVVRFVDGYFPAYELYCDGVRKGVLRAKGEGRQLKIVVGRDRRVKESCTI</sequence>
<gene>
    <name evidence="10" type="ORF">DNG_02525</name>
</gene>
<dbReference type="GO" id="GO:0005634">
    <property type="term" value="C:nucleus"/>
    <property type="evidence" value="ECO:0007669"/>
    <property type="project" value="UniProtKB-SubCell"/>
</dbReference>
<dbReference type="Proteomes" id="UP001187682">
    <property type="component" value="Unassembled WGS sequence"/>
</dbReference>
<comment type="caution">
    <text evidence="10">The sequence shown here is derived from an EMBL/GenBank/DDBJ whole genome shotgun (WGS) entry which is preliminary data.</text>
</comment>
<keyword evidence="5" id="KW-0547">Nucleotide-binding</keyword>
<evidence type="ECO:0000256" key="1">
    <source>
        <dbReference type="ARBA" id="ARBA00004123"/>
    </source>
</evidence>
<dbReference type="Gene3D" id="3.40.50.300">
    <property type="entry name" value="P-loop containing nucleotide triphosphate hydrolases"/>
    <property type="match status" value="1"/>
</dbReference>
<evidence type="ECO:0000313" key="11">
    <source>
        <dbReference type="Proteomes" id="UP001187682"/>
    </source>
</evidence>
<dbReference type="AlphaFoldDB" id="A0AAE8MT74"/>
<evidence type="ECO:0000256" key="8">
    <source>
        <dbReference type="ARBA" id="ARBA00023242"/>
    </source>
</evidence>
<keyword evidence="7 10" id="KW-0067">ATP-binding</keyword>
<evidence type="ECO:0000256" key="4">
    <source>
        <dbReference type="ARBA" id="ARBA00022679"/>
    </source>
</evidence>
<keyword evidence="3" id="KW-0963">Cytoplasm</keyword>
<dbReference type="InterPro" id="IPR027417">
    <property type="entry name" value="P-loop_NTPase"/>
</dbReference>
<evidence type="ECO:0000313" key="10">
    <source>
        <dbReference type="EMBL" id="SPN99674.1"/>
    </source>
</evidence>
<evidence type="ECO:0000256" key="2">
    <source>
        <dbReference type="ARBA" id="ARBA00004496"/>
    </source>
</evidence>
<proteinExistence type="inferred from homology"/>
<comment type="similarity">
    <text evidence="9">Belongs to the GLYK kinase family.</text>
</comment>
<evidence type="ECO:0000256" key="6">
    <source>
        <dbReference type="ARBA" id="ARBA00022777"/>
    </source>
</evidence>
<keyword evidence="11" id="KW-1185">Reference proteome</keyword>
<dbReference type="GO" id="GO:0005524">
    <property type="term" value="F:ATP binding"/>
    <property type="evidence" value="ECO:0007669"/>
    <property type="project" value="UniProtKB-KW"/>
</dbReference>
<protein>
    <submittedName>
        <fullName evidence="10">Related to ATP-binding protein, putative pantothenate kinase</fullName>
    </submittedName>
</protein>
<comment type="subcellular location">
    <subcellularLocation>
        <location evidence="2">Cytoplasm</location>
    </subcellularLocation>
    <subcellularLocation>
        <location evidence="1">Nucleus</location>
    </subcellularLocation>
</comment>
<dbReference type="EMBL" id="ONZQ02000003">
    <property type="protein sequence ID" value="SPN99674.1"/>
    <property type="molecule type" value="Genomic_DNA"/>
</dbReference>
<dbReference type="PANTHER" id="PTHR10285">
    <property type="entry name" value="URIDINE KINASE"/>
    <property type="match status" value="1"/>
</dbReference>
<name>A0AAE8MT74_9PEZI</name>
<accession>A0AAE8MT74</accession>